<evidence type="ECO:0000256" key="7">
    <source>
        <dbReference type="ARBA" id="ARBA00022777"/>
    </source>
</evidence>
<dbReference type="SUPFAM" id="SSF57716">
    <property type="entry name" value="Glucocorticoid receptor-like (DNA-binding domain)"/>
    <property type="match status" value="1"/>
</dbReference>
<evidence type="ECO:0000256" key="14">
    <source>
        <dbReference type="RuleBase" id="RU004165"/>
    </source>
</evidence>
<feature type="binding site" evidence="12">
    <location>
        <begin position="159"/>
        <end position="162"/>
    </location>
    <ligand>
        <name>substrate</name>
    </ligand>
</feature>
<dbReference type="EC" id="2.7.1.21" evidence="2 13"/>
<dbReference type="PROSITE" id="PS00603">
    <property type="entry name" value="TK_CELLULAR_TYPE"/>
    <property type="match status" value="1"/>
</dbReference>
<evidence type="ECO:0000256" key="1">
    <source>
        <dbReference type="ARBA" id="ARBA00007587"/>
    </source>
</evidence>
<dbReference type="FunFam" id="3.40.50.300:FF:001270">
    <property type="entry name" value="Thymidine kinase"/>
    <property type="match status" value="1"/>
</dbReference>
<proteinExistence type="inferred from homology"/>
<evidence type="ECO:0000256" key="11">
    <source>
        <dbReference type="PIRSR" id="PIRSR035805-1"/>
    </source>
</evidence>
<evidence type="ECO:0000256" key="6">
    <source>
        <dbReference type="ARBA" id="ARBA00022741"/>
    </source>
</evidence>
<evidence type="ECO:0000313" key="15">
    <source>
        <dbReference type="EMBL" id="CAI2380828.1"/>
    </source>
</evidence>
<dbReference type="GO" id="GO:0005524">
    <property type="term" value="F:ATP binding"/>
    <property type="evidence" value="ECO:0007669"/>
    <property type="project" value="UniProtKB-KW"/>
</dbReference>
<dbReference type="Gene3D" id="3.30.60.20">
    <property type="match status" value="1"/>
</dbReference>
<feature type="active site" description="Proton acceptor" evidence="11">
    <location>
        <position position="84"/>
    </location>
</feature>
<keyword evidence="6 13" id="KW-0547">Nucleotide-binding</keyword>
<comment type="catalytic activity">
    <reaction evidence="10 13">
        <text>thymidine + ATP = dTMP + ADP + H(+)</text>
        <dbReference type="Rhea" id="RHEA:19129"/>
        <dbReference type="ChEBI" id="CHEBI:15378"/>
        <dbReference type="ChEBI" id="CHEBI:17748"/>
        <dbReference type="ChEBI" id="CHEBI:30616"/>
        <dbReference type="ChEBI" id="CHEBI:63528"/>
        <dbReference type="ChEBI" id="CHEBI:456216"/>
        <dbReference type="EC" id="2.7.1.21"/>
    </reaction>
</comment>
<evidence type="ECO:0000256" key="12">
    <source>
        <dbReference type="PIRSR" id="PIRSR035805-2"/>
    </source>
</evidence>
<evidence type="ECO:0000256" key="5">
    <source>
        <dbReference type="ARBA" id="ARBA00022723"/>
    </source>
</evidence>
<dbReference type="InterPro" id="IPR020633">
    <property type="entry name" value="Thymidine_kinase_CS"/>
</dbReference>
<evidence type="ECO:0000256" key="9">
    <source>
        <dbReference type="ARBA" id="ARBA00022840"/>
    </source>
</evidence>
<keyword evidence="5" id="KW-0479">Metal-binding</keyword>
<evidence type="ECO:0000256" key="13">
    <source>
        <dbReference type="RuleBase" id="RU000544"/>
    </source>
</evidence>
<dbReference type="PANTHER" id="PTHR11441">
    <property type="entry name" value="THYMIDINE KINASE"/>
    <property type="match status" value="1"/>
</dbReference>
<dbReference type="PANTHER" id="PTHR11441:SF0">
    <property type="entry name" value="THYMIDINE KINASE, CYTOSOLIC"/>
    <property type="match status" value="1"/>
</dbReference>
<dbReference type="PIRSF" id="PIRSF035805">
    <property type="entry name" value="TK_cell"/>
    <property type="match status" value="1"/>
</dbReference>
<evidence type="ECO:0000256" key="3">
    <source>
        <dbReference type="ARBA" id="ARBA00022634"/>
    </source>
</evidence>
<keyword evidence="9 13" id="KW-0067">ATP-binding</keyword>
<evidence type="ECO:0000256" key="10">
    <source>
        <dbReference type="ARBA" id="ARBA00048254"/>
    </source>
</evidence>
<dbReference type="Pfam" id="PF00265">
    <property type="entry name" value="TK"/>
    <property type="match status" value="1"/>
</dbReference>
<evidence type="ECO:0000256" key="2">
    <source>
        <dbReference type="ARBA" id="ARBA00012118"/>
    </source>
</evidence>
<evidence type="ECO:0000256" key="8">
    <source>
        <dbReference type="ARBA" id="ARBA00022833"/>
    </source>
</evidence>
<reference evidence="15" key="1">
    <citation type="submission" date="2023-07" db="EMBL/GenBank/DDBJ databases">
        <authorList>
            <consortium name="AG Swart"/>
            <person name="Singh M."/>
            <person name="Singh A."/>
            <person name="Seah K."/>
            <person name="Emmerich C."/>
        </authorList>
    </citation>
    <scope>NUCLEOTIDE SEQUENCE</scope>
    <source>
        <strain evidence="15">DP1</strain>
    </source>
</reference>
<dbReference type="SUPFAM" id="SSF52540">
    <property type="entry name" value="P-loop containing nucleoside triphosphate hydrolases"/>
    <property type="match status" value="1"/>
</dbReference>
<evidence type="ECO:0000313" key="16">
    <source>
        <dbReference type="Proteomes" id="UP001295684"/>
    </source>
</evidence>
<accession>A0AAD2D5X6</accession>
<comment type="caution">
    <text evidence="15">The sequence shown here is derived from an EMBL/GenBank/DDBJ whole genome shotgun (WGS) entry which is preliminary data.</text>
</comment>
<dbReference type="Proteomes" id="UP001295684">
    <property type="component" value="Unassembled WGS sequence"/>
</dbReference>
<protein>
    <recommendedName>
        <fullName evidence="2 13">Thymidine kinase</fullName>
        <ecNumber evidence="2 13">2.7.1.21</ecNumber>
    </recommendedName>
</protein>
<evidence type="ECO:0000256" key="4">
    <source>
        <dbReference type="ARBA" id="ARBA00022679"/>
    </source>
</evidence>
<keyword evidence="16" id="KW-1185">Reference proteome</keyword>
<feature type="binding site" evidence="12">
    <location>
        <position position="167"/>
    </location>
    <ligand>
        <name>substrate</name>
    </ligand>
</feature>
<dbReference type="InterPro" id="IPR027417">
    <property type="entry name" value="P-loop_NTPase"/>
</dbReference>
<sequence length="211" mass="23469">MANSKISLITGPMFAGKTTELLSRISTHKANGLKCLLIKYNKDERYGSDVVQTHDKVKMDAISCNELAEVSLNAEYYDVIGVDEGQFFEDIAEFSEKMANKGKEVIIAALSGTFERKNFAKIPDLLPIAEEIVKLSADCSECPNPASFTLRKSQSKETVLIGGSEVYKPVCRTCYLKNLKSQKPVESINKDTRTSQKFNSDYVLGTEKDIF</sequence>
<dbReference type="GO" id="GO:0046872">
    <property type="term" value="F:metal ion binding"/>
    <property type="evidence" value="ECO:0007669"/>
    <property type="project" value="UniProtKB-KW"/>
</dbReference>
<dbReference type="AlphaFoldDB" id="A0AAD2D5X6"/>
<dbReference type="GO" id="GO:0046104">
    <property type="term" value="P:thymidine metabolic process"/>
    <property type="evidence" value="ECO:0007669"/>
    <property type="project" value="TreeGrafter"/>
</dbReference>
<dbReference type="Gene3D" id="3.40.50.300">
    <property type="entry name" value="P-loop containing nucleotide triphosphate hydrolases"/>
    <property type="match status" value="1"/>
</dbReference>
<keyword evidence="8" id="KW-0862">Zinc</keyword>
<dbReference type="GO" id="GO:0071897">
    <property type="term" value="P:DNA biosynthetic process"/>
    <property type="evidence" value="ECO:0007669"/>
    <property type="project" value="UniProtKB-KW"/>
</dbReference>
<dbReference type="GO" id="GO:0042802">
    <property type="term" value="F:identical protein binding"/>
    <property type="evidence" value="ECO:0007669"/>
    <property type="project" value="UniProtKB-ARBA"/>
</dbReference>
<keyword evidence="4 13" id="KW-0808">Transferase</keyword>
<dbReference type="EMBL" id="CAMPGE010022819">
    <property type="protein sequence ID" value="CAI2380828.1"/>
    <property type="molecule type" value="Genomic_DNA"/>
</dbReference>
<name>A0AAD2D5X6_EUPCR</name>
<keyword evidence="3 13" id="KW-0237">DNA synthesis</keyword>
<dbReference type="InterPro" id="IPR001267">
    <property type="entry name" value="Thymidine_kinase"/>
</dbReference>
<gene>
    <name evidence="15" type="ORF">ECRASSUSDP1_LOCUS22268</name>
</gene>
<comment type="similarity">
    <text evidence="1 14">Belongs to the thymidine kinase family.</text>
</comment>
<organism evidence="15 16">
    <name type="scientific">Euplotes crassus</name>
    <dbReference type="NCBI Taxonomy" id="5936"/>
    <lineage>
        <taxon>Eukaryota</taxon>
        <taxon>Sar</taxon>
        <taxon>Alveolata</taxon>
        <taxon>Ciliophora</taxon>
        <taxon>Intramacronucleata</taxon>
        <taxon>Spirotrichea</taxon>
        <taxon>Hypotrichia</taxon>
        <taxon>Euplotida</taxon>
        <taxon>Euplotidae</taxon>
        <taxon>Moneuplotes</taxon>
    </lineage>
</organism>
<dbReference type="FunFam" id="3.30.60.20:FF:000051">
    <property type="entry name" value="Thymidine kinase"/>
    <property type="match status" value="1"/>
</dbReference>
<keyword evidence="7 13" id="KW-0418">Kinase</keyword>
<dbReference type="GO" id="GO:0004797">
    <property type="term" value="F:thymidine kinase activity"/>
    <property type="evidence" value="ECO:0007669"/>
    <property type="project" value="UniProtKB-EC"/>
</dbReference>